<dbReference type="AlphaFoldDB" id="A0AAV9EQL5"/>
<name>A0AAV9EQL5_ACOCL</name>
<evidence type="ECO:0000259" key="1">
    <source>
        <dbReference type="PROSITE" id="PS50144"/>
    </source>
</evidence>
<organism evidence="2 3">
    <name type="scientific">Acorus calamus</name>
    <name type="common">Sweet flag</name>
    <dbReference type="NCBI Taxonomy" id="4465"/>
    <lineage>
        <taxon>Eukaryota</taxon>
        <taxon>Viridiplantae</taxon>
        <taxon>Streptophyta</taxon>
        <taxon>Embryophyta</taxon>
        <taxon>Tracheophyta</taxon>
        <taxon>Spermatophyta</taxon>
        <taxon>Magnoliopsida</taxon>
        <taxon>Liliopsida</taxon>
        <taxon>Acoraceae</taxon>
        <taxon>Acorus</taxon>
    </lineage>
</organism>
<dbReference type="PANTHER" id="PTHR47477:SF8">
    <property type="entry name" value="TNF RECEPTOR-ASSOCIATED FACTOR HOMOLOG 1A"/>
    <property type="match status" value="1"/>
</dbReference>
<comment type="caution">
    <text evidence="2">The sequence shown here is derived from an EMBL/GenBank/DDBJ whole genome shotgun (WGS) entry which is preliminary data.</text>
</comment>
<reference evidence="2" key="1">
    <citation type="journal article" date="2023" name="Nat. Commun.">
        <title>Diploid and tetraploid genomes of Acorus and the evolution of monocots.</title>
        <authorList>
            <person name="Ma L."/>
            <person name="Liu K.W."/>
            <person name="Li Z."/>
            <person name="Hsiao Y.Y."/>
            <person name="Qi Y."/>
            <person name="Fu T."/>
            <person name="Tang G.D."/>
            <person name="Zhang D."/>
            <person name="Sun W.H."/>
            <person name="Liu D.K."/>
            <person name="Li Y."/>
            <person name="Chen G.Z."/>
            <person name="Liu X.D."/>
            <person name="Liao X.Y."/>
            <person name="Jiang Y.T."/>
            <person name="Yu X."/>
            <person name="Hao Y."/>
            <person name="Huang J."/>
            <person name="Zhao X.W."/>
            <person name="Ke S."/>
            <person name="Chen Y.Y."/>
            <person name="Wu W.L."/>
            <person name="Hsu J.L."/>
            <person name="Lin Y.F."/>
            <person name="Huang M.D."/>
            <person name="Li C.Y."/>
            <person name="Huang L."/>
            <person name="Wang Z.W."/>
            <person name="Zhao X."/>
            <person name="Zhong W.Y."/>
            <person name="Peng D.H."/>
            <person name="Ahmad S."/>
            <person name="Lan S."/>
            <person name="Zhang J.S."/>
            <person name="Tsai W.C."/>
            <person name="Van de Peer Y."/>
            <person name="Liu Z.J."/>
        </authorList>
    </citation>
    <scope>NUCLEOTIDE SEQUENCE</scope>
    <source>
        <strain evidence="2">CP</strain>
    </source>
</reference>
<dbReference type="InterPro" id="IPR002083">
    <property type="entry name" value="MATH/TRAF_dom"/>
</dbReference>
<dbReference type="InterPro" id="IPR055327">
    <property type="entry name" value="TRAF1A/B"/>
</dbReference>
<accession>A0AAV9EQL5</accession>
<dbReference type="PANTHER" id="PTHR47477">
    <property type="entry name" value="TNF RECEPTOR-ASSOCIATED FACTOR HOMOLOG 1A"/>
    <property type="match status" value="1"/>
</dbReference>
<dbReference type="Gene3D" id="2.60.210.10">
    <property type="entry name" value="Apoptosis, Tumor Necrosis Factor Receptor Associated Protein 2, Chain A"/>
    <property type="match status" value="1"/>
</dbReference>
<sequence>MALNHARFGDPNTSTMFKYLCGCFVRKKLLTKNSHRQSIFVMPQGRPFLRGWSHFAQFTIAVVNKDPKKSKYSDTLHRFWKKEHDWGWKKFMELSKVLDGFIVADTLVIKAQVQVIRPNLLAFRSQGGVERPLPSPPVVTPFNSGII</sequence>
<dbReference type="EMBL" id="JAUJYO010000006">
    <property type="protein sequence ID" value="KAK1315138.1"/>
    <property type="molecule type" value="Genomic_DNA"/>
</dbReference>
<evidence type="ECO:0000313" key="3">
    <source>
        <dbReference type="Proteomes" id="UP001180020"/>
    </source>
</evidence>
<keyword evidence="3" id="KW-1185">Reference proteome</keyword>
<gene>
    <name evidence="2" type="ORF">QJS10_CPA06g01892</name>
</gene>
<evidence type="ECO:0000313" key="2">
    <source>
        <dbReference type="EMBL" id="KAK1315138.1"/>
    </source>
</evidence>
<dbReference type="Proteomes" id="UP001180020">
    <property type="component" value="Unassembled WGS sequence"/>
</dbReference>
<feature type="domain" description="MATH" evidence="1">
    <location>
        <begin position="52"/>
        <end position="113"/>
    </location>
</feature>
<dbReference type="CDD" id="cd00121">
    <property type="entry name" value="MATH"/>
    <property type="match status" value="1"/>
</dbReference>
<proteinExistence type="predicted"/>
<protein>
    <submittedName>
        <fullName evidence="2">MATH domain-containing protein</fullName>
    </submittedName>
</protein>
<dbReference type="Pfam" id="PF22486">
    <property type="entry name" value="MATH_2"/>
    <property type="match status" value="1"/>
</dbReference>
<dbReference type="PROSITE" id="PS50144">
    <property type="entry name" value="MATH"/>
    <property type="match status" value="1"/>
</dbReference>
<reference evidence="2" key="2">
    <citation type="submission" date="2023-06" db="EMBL/GenBank/DDBJ databases">
        <authorList>
            <person name="Ma L."/>
            <person name="Liu K.-W."/>
            <person name="Li Z."/>
            <person name="Hsiao Y.-Y."/>
            <person name="Qi Y."/>
            <person name="Fu T."/>
            <person name="Tang G."/>
            <person name="Zhang D."/>
            <person name="Sun W.-H."/>
            <person name="Liu D.-K."/>
            <person name="Li Y."/>
            <person name="Chen G.-Z."/>
            <person name="Liu X.-D."/>
            <person name="Liao X.-Y."/>
            <person name="Jiang Y.-T."/>
            <person name="Yu X."/>
            <person name="Hao Y."/>
            <person name="Huang J."/>
            <person name="Zhao X.-W."/>
            <person name="Ke S."/>
            <person name="Chen Y.-Y."/>
            <person name="Wu W.-L."/>
            <person name="Hsu J.-L."/>
            <person name="Lin Y.-F."/>
            <person name="Huang M.-D."/>
            <person name="Li C.-Y."/>
            <person name="Huang L."/>
            <person name="Wang Z.-W."/>
            <person name="Zhao X."/>
            <person name="Zhong W.-Y."/>
            <person name="Peng D.-H."/>
            <person name="Ahmad S."/>
            <person name="Lan S."/>
            <person name="Zhang J.-S."/>
            <person name="Tsai W.-C."/>
            <person name="Van De Peer Y."/>
            <person name="Liu Z.-J."/>
        </authorList>
    </citation>
    <scope>NUCLEOTIDE SEQUENCE</scope>
    <source>
        <strain evidence="2">CP</strain>
        <tissue evidence="2">Leaves</tissue>
    </source>
</reference>
<dbReference type="SUPFAM" id="SSF49599">
    <property type="entry name" value="TRAF domain-like"/>
    <property type="match status" value="1"/>
</dbReference>
<dbReference type="InterPro" id="IPR008974">
    <property type="entry name" value="TRAF-like"/>
</dbReference>